<keyword evidence="7" id="KW-0539">Nucleus</keyword>
<feature type="compositionally biased region" description="Polar residues" evidence="8">
    <location>
        <begin position="18"/>
        <end position="27"/>
    </location>
</feature>
<dbReference type="GO" id="GO:0003723">
    <property type="term" value="F:RNA binding"/>
    <property type="evidence" value="ECO:0007669"/>
    <property type="project" value="UniProtKB-KW"/>
</dbReference>
<evidence type="ECO:0000256" key="5">
    <source>
        <dbReference type="ARBA" id="ARBA00022835"/>
    </source>
</evidence>
<dbReference type="GO" id="GO:0000178">
    <property type="term" value="C:exosome (RNase complex)"/>
    <property type="evidence" value="ECO:0007669"/>
    <property type="project" value="UniProtKB-KW"/>
</dbReference>
<proteinExistence type="predicted"/>
<dbReference type="InterPro" id="IPR050080">
    <property type="entry name" value="RNase_PH"/>
</dbReference>
<evidence type="ECO:0000256" key="1">
    <source>
        <dbReference type="ARBA" id="ARBA00004123"/>
    </source>
</evidence>
<dbReference type="InterPro" id="IPR020568">
    <property type="entry name" value="Ribosomal_Su5_D2-typ_SF"/>
</dbReference>
<dbReference type="PeptideAtlas" id="A0A090N7S4"/>
<evidence type="ECO:0000256" key="4">
    <source>
        <dbReference type="ARBA" id="ARBA00022552"/>
    </source>
</evidence>
<evidence type="ECO:0000256" key="2">
    <source>
        <dbReference type="ARBA" id="ARBA00004496"/>
    </source>
</evidence>
<dbReference type="EMBL" id="AACC02000041">
    <property type="protein sequence ID" value="EAL24418.1"/>
    <property type="molecule type" value="Genomic_DNA"/>
</dbReference>
<sequence length="174" mass="18595">MRQSDSETRGLLHWPSLDTVTNRSSEGQGPVETNRLSSMPPTLKRGLLCDFRHAPTGGGEEPEPAMVLQEALEPAMCLDRYPHVQLEASELLLEDGGSALATELNTAKLALAYAGMEMNDLVVSCGLGLAPGSVPTWLLDPMRLEEEHTAPGVTLALLPMLNQVARLLAAGRAA</sequence>
<feature type="region of interest" description="Disordered" evidence="8">
    <location>
        <begin position="1"/>
        <end position="40"/>
    </location>
</feature>
<evidence type="ECO:0000313" key="9">
    <source>
        <dbReference type="EMBL" id="EAL24418.1"/>
    </source>
</evidence>
<accession>A0A090N7S4</accession>
<protein>
    <submittedName>
        <fullName evidence="9">Similar to Mtr3 (MRNA transport regulator 3)-homolog Mtr3 (MRNA transport regulator 3)-homolog (Yeast)</fullName>
    </submittedName>
</protein>
<dbReference type="GO" id="GO:0006364">
    <property type="term" value="P:rRNA processing"/>
    <property type="evidence" value="ECO:0007669"/>
    <property type="project" value="UniProtKB-KW"/>
</dbReference>
<comment type="caution">
    <text evidence="9">The sequence shown here is derived from an EMBL/GenBank/DDBJ whole genome shotgun (WGS) entry which is preliminary data.</text>
</comment>
<keyword evidence="4" id="KW-0698">rRNA processing</keyword>
<dbReference type="InterPro" id="IPR036345">
    <property type="entry name" value="ExoRNase_PH_dom2_sf"/>
</dbReference>
<dbReference type="SUPFAM" id="SSF54211">
    <property type="entry name" value="Ribosomal protein S5 domain 2-like"/>
    <property type="match status" value="1"/>
</dbReference>
<comment type="subcellular location">
    <subcellularLocation>
        <location evidence="2">Cytoplasm</location>
    </subcellularLocation>
    <subcellularLocation>
        <location evidence="1">Nucleus</location>
    </subcellularLocation>
</comment>
<dbReference type="GO" id="GO:0005737">
    <property type="term" value="C:cytoplasm"/>
    <property type="evidence" value="ECO:0007669"/>
    <property type="project" value="UniProtKB-SubCell"/>
</dbReference>
<name>A0A090N7S4_HUMAN</name>
<organism evidence="9">
    <name type="scientific">Homo sapiens</name>
    <name type="common">Human</name>
    <dbReference type="NCBI Taxonomy" id="9606"/>
    <lineage>
        <taxon>Eukaryota</taxon>
        <taxon>Metazoa</taxon>
        <taxon>Chordata</taxon>
        <taxon>Craniata</taxon>
        <taxon>Vertebrata</taxon>
        <taxon>Euteleostomi</taxon>
        <taxon>Mammalia</taxon>
        <taxon>Eutheria</taxon>
        <taxon>Euarchontoglires</taxon>
        <taxon>Primates</taxon>
        <taxon>Haplorrhini</taxon>
        <taxon>Catarrhini</taxon>
        <taxon>Hominidae</taxon>
        <taxon>Homo</taxon>
    </lineage>
</organism>
<dbReference type="Gene3D" id="3.30.230.70">
    <property type="entry name" value="GHMP Kinase, N-terminal domain"/>
    <property type="match status" value="1"/>
</dbReference>
<evidence type="ECO:0000256" key="3">
    <source>
        <dbReference type="ARBA" id="ARBA00022490"/>
    </source>
</evidence>
<reference evidence="9" key="2">
    <citation type="submission" date="2004-06" db="EMBL/GenBank/DDBJ databases">
        <authorList>
            <person name="Scherer S.W."/>
            <person name="Cheung J."/>
            <person name="MacDonald J.R."/>
            <person name="Osborne L.R."/>
            <person name="Nakabayashi K."/>
            <person name="Herbrick J.-A."/>
            <person name="Carson A.R."/>
            <person name="Parker-Katiraee L."/>
            <person name="Skaug J."/>
            <person name="Khaja R."/>
            <person name="Zhang J."/>
            <person name="Hudek A.K."/>
            <person name="Li M."/>
            <person name="Haddad M."/>
            <person name="Duggan G.E."/>
            <person name="Fernandez B.A."/>
            <person name="Kanematsu E."/>
            <person name="Gentles S."/>
            <person name="Christopoulos C.C."/>
            <person name="Choufani S."/>
            <person name="Kwasnicka D."/>
            <person name="Zheng X.H."/>
            <person name="Nusskern D."/>
            <person name="Zhang Q."/>
            <person name="Gu Z."/>
            <person name="Lu F."/>
            <person name="Zeesman S."/>
            <person name="Teshima I."/>
            <person name="Chitayat D."/>
            <person name="Shuman C."/>
            <person name="Weksberg R."/>
            <person name="Zackai E.H."/>
            <person name="Grebe T.A."/>
            <person name="Cox S.R."/>
            <person name="Kirkpatrick S.J."/>
            <person name="Rahman N."/>
            <person name="Friedman J.M."/>
            <person name="Heng H.H.Q."/>
            <person name="Pelicci P."/>
            <person name="Lococo F."/>
            <person name="Belloni E."/>
            <person name="Shaffer L.G."/>
            <person name="Morton C.C."/>
            <person name="Pober B."/>
            <person name="Gusella J."/>
            <person name="Bruns G."/>
            <person name="Korf B.R."/>
            <person name="Quade B.J."/>
            <person name="Ligon A.H."/>
            <person name="Ferguson H."/>
            <person name="Higgins A.W."/>
            <person name="Leach N.T."/>
            <person name="Herrick S.R."/>
            <person name="Lemyre E."/>
            <person name="Farra C.G."/>
            <person name="Kim H.-G."/>
            <person name="Summers A.M."/>
            <person name="Gripp K.W."/>
            <person name="Roberts W."/>
            <person name="Szatmari P."/>
            <person name="Winsor E.J.T."/>
            <person name="Grzeschik K.-H."/>
            <person name="Teebi A."/>
            <person name="Minassian B.A."/>
            <person name="Kere J."/>
            <person name="Armengol L."/>
            <person name="Pujana M.Angel."/>
            <person name="Estivill X."/>
            <person name="Wilson M.D."/>
            <person name="Koop B.F."/>
            <person name="Tosi S."/>
            <person name="Moore G.E."/>
            <person name="Boright A.P."/>
            <person name="Zlotorynski E."/>
            <person name="Kerem B."/>
            <person name="Kroisel P.M."/>
            <person name="Petek E."/>
            <person name="Oscier D.G."/>
            <person name="Mould S.J."/>
            <person name="Doehner H."/>
            <person name="Doehner K."/>
            <person name="Rommens J.M."/>
            <person name="Vincent J.B."/>
            <person name="Venter J.C."/>
            <person name="Li P.W."/>
            <person name="Mural R.J."/>
            <person name="Adams M.D."/>
            <person name="Tsui L.-C."/>
        </authorList>
    </citation>
    <scope>NUCLEOTIDE SEQUENCE</scope>
</reference>
<feature type="compositionally biased region" description="Basic and acidic residues" evidence="8">
    <location>
        <begin position="1"/>
        <end position="10"/>
    </location>
</feature>
<evidence type="ECO:0000256" key="8">
    <source>
        <dbReference type="SAM" id="MobiDB-lite"/>
    </source>
</evidence>
<dbReference type="GO" id="GO:0005634">
    <property type="term" value="C:nucleus"/>
    <property type="evidence" value="ECO:0007669"/>
    <property type="project" value="UniProtKB-SubCell"/>
</dbReference>
<dbReference type="PANTHER" id="PTHR11953:SF2">
    <property type="entry name" value="EXOSOME COMPLEX COMPONENT MTR3"/>
    <property type="match status" value="1"/>
</dbReference>
<dbReference type="AlphaFoldDB" id="A0A090N7S4"/>
<dbReference type="InterPro" id="IPR027408">
    <property type="entry name" value="PNPase/RNase_PH_dom_sf"/>
</dbReference>
<keyword evidence="6" id="KW-0694">RNA-binding</keyword>
<reference evidence="9" key="1">
    <citation type="journal article" date="2003" name="Science">
        <title>Human chromosome 7: DNA sequence and biology.</title>
        <authorList>
            <person name="Scherer S.W."/>
            <person name="Cheung J."/>
            <person name="MacDonald J.R."/>
            <person name="Osborne L.R."/>
            <person name="Nakabayashi K."/>
            <person name="Herbrick J.A."/>
            <person name="Carson A.R."/>
            <person name="Parker-Katiraee L."/>
            <person name="Skaug J."/>
            <person name="Khaja R."/>
            <person name="Zhang J."/>
            <person name="Hudek A.K."/>
            <person name="Li M."/>
            <person name="Haddad M."/>
            <person name="Duggan G.E."/>
            <person name="Fernandez B.A."/>
            <person name="Kanematsu E."/>
            <person name="Gentles S."/>
            <person name="Christopoulos C.C."/>
            <person name="Choufani S."/>
            <person name="Kwasnicka D."/>
            <person name="Zheng X.H."/>
            <person name="Lai Z."/>
            <person name="Nusskern D."/>
            <person name="Zhang Q."/>
            <person name="Gu Z."/>
            <person name="Lu F."/>
            <person name="Zeesman S."/>
            <person name="Nowaczyk M.J."/>
            <person name="Teshima I."/>
            <person name="Chitayat D."/>
            <person name="Shuman C."/>
            <person name="Weksberg R."/>
            <person name="Zackai E.H."/>
            <person name="Grebe T.A."/>
            <person name="Cox S.R."/>
            <person name="Kirkpatrick S.J."/>
            <person name="Rahman N."/>
            <person name="Friedman J.M."/>
            <person name="Heng H.H."/>
            <person name="Pelicci P.G."/>
            <person name="Lo-Coco F."/>
            <person name="Belloni E."/>
            <person name="Shaffer L.G."/>
            <person name="Pober B."/>
            <person name="Morton C.C."/>
            <person name="Gusella J.F."/>
            <person name="Bruns G.A."/>
            <person name="Korf B.R."/>
            <person name="Quade B.J."/>
            <person name="Ligon A.H."/>
            <person name="Ferguson H."/>
            <person name="Higgins A.W."/>
            <person name="Leach N.T."/>
            <person name="Herrick S.R."/>
            <person name="Lemyre E."/>
            <person name="Farra C.G."/>
            <person name="Kim H.G."/>
            <person name="Summers A.M."/>
            <person name="Gripp K.W."/>
            <person name="Roberts W."/>
            <person name="Szatmari P."/>
            <person name="Winsor E.J."/>
            <person name="Grzeschik K.H."/>
            <person name="Teebi A."/>
            <person name="Minassian B.A."/>
            <person name="Kere J."/>
            <person name="Armengol L."/>
            <person name="Pujana M.A."/>
            <person name="Estivill X."/>
            <person name="Wilson M.D."/>
            <person name="Koop B.F."/>
            <person name="Tosi S."/>
            <person name="Moore G.E."/>
            <person name="Boright A.P."/>
            <person name="Zlotorynski E."/>
            <person name="Kerem B."/>
            <person name="Kroisel P.M."/>
            <person name="Petek E."/>
            <person name="Oscier D.G."/>
            <person name="Mould S.J."/>
            <person name="Dohner H."/>
            <person name="Dohner K."/>
            <person name="Rommens J.M."/>
            <person name="Vincent J.B."/>
            <person name="Venter J.C."/>
            <person name="Li P.W."/>
            <person name="Mural R.J."/>
            <person name="Adams M.D."/>
            <person name="Tsui L.C."/>
        </authorList>
    </citation>
    <scope>NUCLEOTIDE SEQUENCE [LARGE SCALE GENOMIC DNA]</scope>
</reference>
<keyword evidence="3" id="KW-0963">Cytoplasm</keyword>
<dbReference type="SUPFAM" id="SSF55666">
    <property type="entry name" value="Ribonuclease PH domain 2-like"/>
    <property type="match status" value="1"/>
</dbReference>
<keyword evidence="5" id="KW-0271">Exosome</keyword>
<gene>
    <name evidence="9" type="primary">LOC392145</name>
    <name evidence="9" type="ORF">tcag7.1231</name>
</gene>
<evidence type="ECO:0000256" key="7">
    <source>
        <dbReference type="ARBA" id="ARBA00023242"/>
    </source>
</evidence>
<dbReference type="PANTHER" id="PTHR11953">
    <property type="entry name" value="EXOSOME COMPLEX COMPONENT"/>
    <property type="match status" value="1"/>
</dbReference>
<dbReference type="GeneCards" id="LOC392145"/>
<evidence type="ECO:0000256" key="6">
    <source>
        <dbReference type="ARBA" id="ARBA00022884"/>
    </source>
</evidence>